<feature type="transmembrane region" description="Helical" evidence="1">
    <location>
        <begin position="56"/>
        <end position="83"/>
    </location>
</feature>
<name>A0AA88YS94_PINIB</name>
<proteinExistence type="predicted"/>
<dbReference type="SUPFAM" id="SSF81321">
    <property type="entry name" value="Family A G protein-coupled receptor-like"/>
    <property type="match status" value="1"/>
</dbReference>
<dbReference type="Gene3D" id="1.20.1070.10">
    <property type="entry name" value="Rhodopsin 7-helix transmembrane proteins"/>
    <property type="match status" value="1"/>
</dbReference>
<evidence type="ECO:0000313" key="2">
    <source>
        <dbReference type="EMBL" id="KAK3103761.1"/>
    </source>
</evidence>
<protein>
    <submittedName>
        <fullName evidence="2">Uncharacterized protein</fullName>
    </submittedName>
</protein>
<dbReference type="EMBL" id="VSWD01000005">
    <property type="protein sequence ID" value="KAK3103761.1"/>
    <property type="molecule type" value="Genomic_DNA"/>
</dbReference>
<organism evidence="2 3">
    <name type="scientific">Pinctada imbricata</name>
    <name type="common">Atlantic pearl-oyster</name>
    <name type="synonym">Pinctada martensii</name>
    <dbReference type="NCBI Taxonomy" id="66713"/>
    <lineage>
        <taxon>Eukaryota</taxon>
        <taxon>Metazoa</taxon>
        <taxon>Spiralia</taxon>
        <taxon>Lophotrochozoa</taxon>
        <taxon>Mollusca</taxon>
        <taxon>Bivalvia</taxon>
        <taxon>Autobranchia</taxon>
        <taxon>Pteriomorphia</taxon>
        <taxon>Pterioida</taxon>
        <taxon>Pterioidea</taxon>
        <taxon>Pteriidae</taxon>
        <taxon>Pinctada</taxon>
    </lineage>
</organism>
<keyword evidence="1" id="KW-1133">Transmembrane helix</keyword>
<dbReference type="Proteomes" id="UP001186944">
    <property type="component" value="Unassembled WGS sequence"/>
</dbReference>
<gene>
    <name evidence="2" type="ORF">FSP39_021706</name>
</gene>
<dbReference type="AlphaFoldDB" id="A0AA88YS94"/>
<evidence type="ECO:0000256" key="1">
    <source>
        <dbReference type="SAM" id="Phobius"/>
    </source>
</evidence>
<evidence type="ECO:0000313" key="3">
    <source>
        <dbReference type="Proteomes" id="UP001186944"/>
    </source>
</evidence>
<sequence>MKTKESRTQQAELVNVILVLNVLCLCLTLPALSAQIVNTTLSPTEHDQKMLQRIEYITQVVDILAYWNHVIVWFVCIIFSGSFRNETKIMFGRLKVRCYSIRRGSHSEMKVIASGSSIQCQQEEESANTLV</sequence>
<keyword evidence="1" id="KW-0812">Transmembrane</keyword>
<keyword evidence="3" id="KW-1185">Reference proteome</keyword>
<reference evidence="2" key="1">
    <citation type="submission" date="2019-08" db="EMBL/GenBank/DDBJ databases">
        <title>The improved chromosome-level genome for the pearl oyster Pinctada fucata martensii using PacBio sequencing and Hi-C.</title>
        <authorList>
            <person name="Zheng Z."/>
        </authorList>
    </citation>
    <scope>NUCLEOTIDE SEQUENCE</scope>
    <source>
        <strain evidence="2">ZZ-2019</strain>
        <tissue evidence="2">Adductor muscle</tissue>
    </source>
</reference>
<accession>A0AA88YS94</accession>
<keyword evidence="1" id="KW-0472">Membrane</keyword>
<feature type="transmembrane region" description="Helical" evidence="1">
    <location>
        <begin position="12"/>
        <end position="36"/>
    </location>
</feature>
<comment type="caution">
    <text evidence="2">The sequence shown here is derived from an EMBL/GenBank/DDBJ whole genome shotgun (WGS) entry which is preliminary data.</text>
</comment>